<proteinExistence type="predicted"/>
<dbReference type="AlphaFoldDB" id="A0AA49GG12"/>
<dbReference type="RefSeq" id="WP_308356870.1">
    <property type="nucleotide sequence ID" value="NZ_CP129970.2"/>
</dbReference>
<evidence type="ECO:0000313" key="2">
    <source>
        <dbReference type="Proteomes" id="UP001244443"/>
    </source>
</evidence>
<keyword evidence="2" id="KW-1185">Reference proteome</keyword>
<name>A0AA49GG12_9BACT</name>
<dbReference type="EMBL" id="CP129970">
    <property type="protein sequence ID" value="WKK84097.2"/>
    <property type="molecule type" value="Genomic_DNA"/>
</dbReference>
<organism evidence="1 2">
    <name type="scientific">Marivirga arenosa</name>
    <dbReference type="NCBI Taxonomy" id="3059076"/>
    <lineage>
        <taxon>Bacteria</taxon>
        <taxon>Pseudomonadati</taxon>
        <taxon>Bacteroidota</taxon>
        <taxon>Cytophagia</taxon>
        <taxon>Cytophagales</taxon>
        <taxon>Marivirgaceae</taxon>
        <taxon>Marivirga</taxon>
    </lineage>
</organism>
<gene>
    <name evidence="1" type="ORF">QYS48_17985</name>
</gene>
<dbReference type="Proteomes" id="UP001244443">
    <property type="component" value="Chromosome"/>
</dbReference>
<accession>A0AA49GG12</accession>
<sequence>MSLYLLNISVDAVDPEASYIPEDLSYNEQESVVEIIIEKVLGYDNAIKEFDDKDSDEQNQKTTISLDLFCAKNESFVSHNLCIIQPLNNFKRYSTKLSLGYNKVDTPPPIS</sequence>
<evidence type="ECO:0000313" key="1">
    <source>
        <dbReference type="EMBL" id="WKK84097.2"/>
    </source>
</evidence>
<protein>
    <submittedName>
        <fullName evidence="1">Uncharacterized protein</fullName>
    </submittedName>
</protein>
<reference evidence="1" key="1">
    <citation type="submission" date="2023-08" db="EMBL/GenBank/DDBJ databases">
        <title>Comparative genomics and taxonomic characterization of three novel marine species of genus Marivirga.</title>
        <authorList>
            <person name="Muhammad N."/>
            <person name="Kim S.-G."/>
        </authorList>
    </citation>
    <scope>NUCLEOTIDE SEQUENCE [LARGE SCALE GENOMIC DNA]</scope>
    <source>
        <strain evidence="1">ABR2-2</strain>
    </source>
</reference>